<feature type="transmembrane region" description="Helical" evidence="2">
    <location>
        <begin position="54"/>
        <end position="76"/>
    </location>
</feature>
<dbReference type="EMBL" id="JBBAXC010000025">
    <property type="protein sequence ID" value="MEI5909403.1"/>
    <property type="molecule type" value="Genomic_DNA"/>
</dbReference>
<keyword evidence="2" id="KW-0812">Transmembrane</keyword>
<keyword evidence="2" id="KW-1133">Transmembrane helix</keyword>
<feature type="domain" description="VTT" evidence="3">
    <location>
        <begin position="54"/>
        <end position="153"/>
    </location>
</feature>
<feature type="transmembrane region" description="Helical" evidence="2">
    <location>
        <begin position="21"/>
        <end position="48"/>
    </location>
</feature>
<evidence type="ECO:0000256" key="1">
    <source>
        <dbReference type="ARBA" id="ARBA00010792"/>
    </source>
</evidence>
<comment type="caution">
    <text evidence="4">The sequence shown here is derived from an EMBL/GenBank/DDBJ whole genome shotgun (WGS) entry which is preliminary data.</text>
</comment>
<feature type="transmembrane region" description="Helical" evidence="2">
    <location>
        <begin position="169"/>
        <end position="187"/>
    </location>
</feature>
<dbReference type="InterPro" id="IPR051311">
    <property type="entry name" value="DedA_domain"/>
</dbReference>
<keyword evidence="5" id="KW-1185">Reference proteome</keyword>
<comment type="similarity">
    <text evidence="1">Belongs to the DedA family.</text>
</comment>
<dbReference type="PANTHER" id="PTHR42709">
    <property type="entry name" value="ALKALINE PHOSPHATASE LIKE PROTEIN"/>
    <property type="match status" value="1"/>
</dbReference>
<sequence>MSAWLHSILTAIEEWLLDYGVWGLILVSFTESSFFPIIPDVVLIPLALANPDSALLYALYTTLASAFGAILGWFIGKKLGRPILQRFVSEKVIVKVEEYFEKYGSLSILIAGFTPIPYKVFTVFSGVSNMRISTLFFWSLLGRGIRFFLEAALIITLGEQAWPFIENNFTIVTVTVAVVIIIGFVIYRSILKRRSIV</sequence>
<dbReference type="InterPro" id="IPR032816">
    <property type="entry name" value="VTT_dom"/>
</dbReference>
<evidence type="ECO:0000313" key="4">
    <source>
        <dbReference type="EMBL" id="MEI5909403.1"/>
    </source>
</evidence>
<evidence type="ECO:0000259" key="3">
    <source>
        <dbReference type="Pfam" id="PF09335"/>
    </source>
</evidence>
<proteinExistence type="inferred from homology"/>
<dbReference type="Pfam" id="PF09335">
    <property type="entry name" value="VTT_dom"/>
    <property type="match status" value="1"/>
</dbReference>
<name>A0ABU8HJX1_9BACI</name>
<keyword evidence="2" id="KW-0472">Membrane</keyword>
<evidence type="ECO:0000256" key="2">
    <source>
        <dbReference type="SAM" id="Phobius"/>
    </source>
</evidence>
<dbReference type="Proteomes" id="UP001312865">
    <property type="component" value="Unassembled WGS sequence"/>
</dbReference>
<gene>
    <name evidence="4" type="ORF">WAK64_20455</name>
</gene>
<dbReference type="PANTHER" id="PTHR42709:SF11">
    <property type="entry name" value="DEDA FAMILY PROTEIN"/>
    <property type="match status" value="1"/>
</dbReference>
<organism evidence="4 5">
    <name type="scientific">Bacillus spongiae</name>
    <dbReference type="NCBI Taxonomy" id="2683610"/>
    <lineage>
        <taxon>Bacteria</taxon>
        <taxon>Bacillati</taxon>
        <taxon>Bacillota</taxon>
        <taxon>Bacilli</taxon>
        <taxon>Bacillales</taxon>
        <taxon>Bacillaceae</taxon>
        <taxon>Bacillus</taxon>
    </lineage>
</organism>
<feature type="transmembrane region" description="Helical" evidence="2">
    <location>
        <begin position="135"/>
        <end position="157"/>
    </location>
</feature>
<accession>A0ABU8HJX1</accession>
<reference evidence="4 5" key="1">
    <citation type="journal article" date="2018" name="J. Microbiol.">
        <title>Bacillus spongiae sp. nov., isolated from sponge of Jeju Island.</title>
        <authorList>
            <person name="Lee G.E."/>
            <person name="Im W.T."/>
            <person name="Park J.S."/>
        </authorList>
    </citation>
    <scope>NUCLEOTIDE SEQUENCE [LARGE SCALE GENOMIC DNA]</scope>
    <source>
        <strain evidence="4 5">135PIL107-10</strain>
    </source>
</reference>
<evidence type="ECO:0000313" key="5">
    <source>
        <dbReference type="Proteomes" id="UP001312865"/>
    </source>
</evidence>
<protein>
    <submittedName>
        <fullName evidence="4">YqaA family protein</fullName>
    </submittedName>
</protein>
<dbReference type="RefSeq" id="WP_336588847.1">
    <property type="nucleotide sequence ID" value="NZ_JBBAXC010000025.1"/>
</dbReference>